<evidence type="ECO:0008006" key="4">
    <source>
        <dbReference type="Google" id="ProtNLM"/>
    </source>
</evidence>
<dbReference type="SUPFAM" id="SSF56112">
    <property type="entry name" value="Protein kinase-like (PK-like)"/>
    <property type="match status" value="1"/>
</dbReference>
<gene>
    <name evidence="2" type="ORF">PROFUN_10540</name>
</gene>
<protein>
    <recommendedName>
        <fullName evidence="4">Protein kinase domain-containing protein</fullName>
    </recommendedName>
</protein>
<keyword evidence="3" id="KW-1185">Reference proteome</keyword>
<dbReference type="AlphaFoldDB" id="A0A2P6N6S0"/>
<accession>A0A2P6N6S0</accession>
<comment type="caution">
    <text evidence="2">The sequence shown here is derived from an EMBL/GenBank/DDBJ whole genome shotgun (WGS) entry which is preliminary data.</text>
</comment>
<sequence>MSSSVESDNLVELQRRLMVERLMRRGIEDDVLDVRYELDQISRYVGQHMKNQVTTEPPSCVHSKDRETTSRPVIEPTAPSSVDHQPTKPPPASVRSTPKILNYDRKVARFFTEDQRQHLQREYNKNPSWKDDDYPRFESPADSELFQQLCIAHHRDGGNRIPEAEIESVAKMLDLEWARCMSVKKKTLDIHKGAIEDMSSLNVGAIESHTFKRHKKAMHSLKSMDKEIIFVCKTHSFAEPTSAKHEATHTSSHNASAYHHRYRLSQSHNRHEPHTIPPALINHDLTSPRLLDISENTPSSYDSSRDQDSTEIINRYLPSGLTSPLASPLSHSAASTFLEGLRDERRRVSIEAVVYGVWPYPAQVEFPTFHLLNPPSLYSGNGDTPQDSMPHRFHIMQPLNRGAYGQLYAVSLTFDLIHGADLFTILQRRDFQPLPENLVWKIISQVAAALFACHQRRASLIEIAPRTDSFKSYTSRRLGVGHHGVCTALWCLSVWRLDEMLTTFDNCSTIPLPPDTEDVVVSRGMRDRLAQLLTIDPTKRSSVKIMMDSPQRQENHPESDQHWILMIQRGASLYMQGCRIRADRGNIAPRSLQRMVFPHWESNPGLKSESLGCYRYTIRDW</sequence>
<feature type="region of interest" description="Disordered" evidence="1">
    <location>
        <begin position="49"/>
        <end position="98"/>
    </location>
</feature>
<proteinExistence type="predicted"/>
<evidence type="ECO:0000313" key="3">
    <source>
        <dbReference type="Proteomes" id="UP000241769"/>
    </source>
</evidence>
<organism evidence="2 3">
    <name type="scientific">Planoprotostelium fungivorum</name>
    <dbReference type="NCBI Taxonomy" id="1890364"/>
    <lineage>
        <taxon>Eukaryota</taxon>
        <taxon>Amoebozoa</taxon>
        <taxon>Evosea</taxon>
        <taxon>Variosea</taxon>
        <taxon>Cavosteliida</taxon>
        <taxon>Cavosteliaceae</taxon>
        <taxon>Planoprotostelium</taxon>
    </lineage>
</organism>
<dbReference type="InterPro" id="IPR011009">
    <property type="entry name" value="Kinase-like_dom_sf"/>
</dbReference>
<name>A0A2P6N6S0_9EUKA</name>
<evidence type="ECO:0000313" key="2">
    <source>
        <dbReference type="EMBL" id="PRP79640.1"/>
    </source>
</evidence>
<reference evidence="2 3" key="1">
    <citation type="journal article" date="2018" name="Genome Biol. Evol.">
        <title>Multiple Roots of Fruiting Body Formation in Amoebozoa.</title>
        <authorList>
            <person name="Hillmann F."/>
            <person name="Forbes G."/>
            <person name="Novohradska S."/>
            <person name="Ferling I."/>
            <person name="Riege K."/>
            <person name="Groth M."/>
            <person name="Westermann M."/>
            <person name="Marz M."/>
            <person name="Spaller T."/>
            <person name="Winckler T."/>
            <person name="Schaap P."/>
            <person name="Glockner G."/>
        </authorList>
    </citation>
    <scope>NUCLEOTIDE SEQUENCE [LARGE SCALE GENOMIC DNA]</scope>
    <source>
        <strain evidence="2 3">Jena</strain>
    </source>
</reference>
<dbReference type="Proteomes" id="UP000241769">
    <property type="component" value="Unassembled WGS sequence"/>
</dbReference>
<dbReference type="EMBL" id="MDYQ01000176">
    <property type="protein sequence ID" value="PRP79640.1"/>
    <property type="molecule type" value="Genomic_DNA"/>
</dbReference>
<dbReference type="InParanoid" id="A0A2P6N6S0"/>
<evidence type="ECO:0000256" key="1">
    <source>
        <dbReference type="SAM" id="MobiDB-lite"/>
    </source>
</evidence>